<name>A0A2V5IB20_9EURO</name>
<gene>
    <name evidence="1" type="ORF">BP00DRAFT_155186</name>
</gene>
<dbReference type="Proteomes" id="UP000248817">
    <property type="component" value="Unassembled WGS sequence"/>
</dbReference>
<reference evidence="1 2" key="1">
    <citation type="submission" date="2018-02" db="EMBL/GenBank/DDBJ databases">
        <title>The genomes of Aspergillus section Nigri reveals drivers in fungal speciation.</title>
        <authorList>
            <consortium name="DOE Joint Genome Institute"/>
            <person name="Vesth T.C."/>
            <person name="Nybo J."/>
            <person name="Theobald S."/>
            <person name="Brandl J."/>
            <person name="Frisvad J.C."/>
            <person name="Nielsen K.F."/>
            <person name="Lyhne E.K."/>
            <person name="Kogle M.E."/>
            <person name="Kuo A."/>
            <person name="Riley R."/>
            <person name="Clum A."/>
            <person name="Nolan M."/>
            <person name="Lipzen A."/>
            <person name="Salamov A."/>
            <person name="Henrissat B."/>
            <person name="Wiebenga A."/>
            <person name="De vries R.P."/>
            <person name="Grigoriev I.V."/>
            <person name="Mortensen U.H."/>
            <person name="Andersen M.R."/>
            <person name="Baker S.E."/>
        </authorList>
    </citation>
    <scope>NUCLEOTIDE SEQUENCE [LARGE SCALE GENOMIC DNA]</scope>
    <source>
        <strain evidence="1 2">CBS 114.80</strain>
    </source>
</reference>
<sequence>MSMVLSEQLPPFNTIFFPGFNNQPSHYICSDEPRSRSVEDVSSTCDIHIMPGSLLVVLIQFLHGLLTIICEPSLCQMTEVRYVYHRLSDIMPLLYISLPHALFFGNMNNCGIRPIQIPG</sequence>
<evidence type="ECO:0000313" key="2">
    <source>
        <dbReference type="Proteomes" id="UP000248817"/>
    </source>
</evidence>
<evidence type="ECO:0000313" key="1">
    <source>
        <dbReference type="EMBL" id="PYI32352.1"/>
    </source>
</evidence>
<dbReference type="AlphaFoldDB" id="A0A2V5IB20"/>
<keyword evidence="2" id="KW-1185">Reference proteome</keyword>
<dbReference type="EMBL" id="KZ825493">
    <property type="protein sequence ID" value="PYI32352.1"/>
    <property type="molecule type" value="Genomic_DNA"/>
</dbReference>
<protein>
    <submittedName>
        <fullName evidence="1">Uncharacterized protein</fullName>
    </submittedName>
</protein>
<proteinExistence type="predicted"/>
<accession>A0A2V5IB20</accession>
<organism evidence="1 2">
    <name type="scientific">Aspergillus indologenus CBS 114.80</name>
    <dbReference type="NCBI Taxonomy" id="1450541"/>
    <lineage>
        <taxon>Eukaryota</taxon>
        <taxon>Fungi</taxon>
        <taxon>Dikarya</taxon>
        <taxon>Ascomycota</taxon>
        <taxon>Pezizomycotina</taxon>
        <taxon>Eurotiomycetes</taxon>
        <taxon>Eurotiomycetidae</taxon>
        <taxon>Eurotiales</taxon>
        <taxon>Aspergillaceae</taxon>
        <taxon>Aspergillus</taxon>
        <taxon>Aspergillus subgen. Circumdati</taxon>
    </lineage>
</organism>